<name>A0A9W9NGK4_9EURO</name>
<dbReference type="GeneID" id="83205350"/>
<evidence type="ECO:0000256" key="1">
    <source>
        <dbReference type="SAM" id="SignalP"/>
    </source>
</evidence>
<evidence type="ECO:0000313" key="3">
    <source>
        <dbReference type="Proteomes" id="UP001150941"/>
    </source>
</evidence>
<dbReference type="Proteomes" id="UP001150941">
    <property type="component" value="Unassembled WGS sequence"/>
</dbReference>
<organism evidence="2 3">
    <name type="scientific">Penicillium chermesinum</name>
    <dbReference type="NCBI Taxonomy" id="63820"/>
    <lineage>
        <taxon>Eukaryota</taxon>
        <taxon>Fungi</taxon>
        <taxon>Dikarya</taxon>
        <taxon>Ascomycota</taxon>
        <taxon>Pezizomycotina</taxon>
        <taxon>Eurotiomycetes</taxon>
        <taxon>Eurotiomycetidae</taxon>
        <taxon>Eurotiales</taxon>
        <taxon>Aspergillaceae</taxon>
        <taxon>Penicillium</taxon>
    </lineage>
</organism>
<reference evidence="2" key="1">
    <citation type="submission" date="2022-11" db="EMBL/GenBank/DDBJ databases">
        <authorList>
            <person name="Petersen C."/>
        </authorList>
    </citation>
    <scope>NUCLEOTIDE SEQUENCE</scope>
    <source>
        <strain evidence="2">IBT 19713</strain>
    </source>
</reference>
<gene>
    <name evidence="2" type="ORF">N7468_008751</name>
</gene>
<protein>
    <submittedName>
        <fullName evidence="2">Uncharacterized protein</fullName>
    </submittedName>
</protein>
<sequence>MKHLASLLLLAATAAATQALKPFYLKTTSNTTDDSFYVDVDNINTSESYAMLTKDHNSALPFFWGMGATTRFNPYKASRVMITDHAQGPDFTVDEEGNVGTTNPSFDGWLAAGDSPSEFFTFAPGSSVPHQAQHYHK</sequence>
<evidence type="ECO:0000313" key="2">
    <source>
        <dbReference type="EMBL" id="KAJ5219547.1"/>
    </source>
</evidence>
<reference evidence="2" key="2">
    <citation type="journal article" date="2023" name="IMA Fungus">
        <title>Comparative genomic study of the Penicillium genus elucidates a diverse pangenome and 15 lateral gene transfer events.</title>
        <authorList>
            <person name="Petersen C."/>
            <person name="Sorensen T."/>
            <person name="Nielsen M.R."/>
            <person name="Sondergaard T.E."/>
            <person name="Sorensen J.L."/>
            <person name="Fitzpatrick D.A."/>
            <person name="Frisvad J.C."/>
            <person name="Nielsen K.L."/>
        </authorList>
    </citation>
    <scope>NUCLEOTIDE SEQUENCE</scope>
    <source>
        <strain evidence="2">IBT 19713</strain>
    </source>
</reference>
<comment type="caution">
    <text evidence="2">The sequence shown here is derived from an EMBL/GenBank/DDBJ whole genome shotgun (WGS) entry which is preliminary data.</text>
</comment>
<feature type="signal peptide" evidence="1">
    <location>
        <begin position="1"/>
        <end position="19"/>
    </location>
</feature>
<dbReference type="EMBL" id="JAPQKS010000007">
    <property type="protein sequence ID" value="KAJ5219547.1"/>
    <property type="molecule type" value="Genomic_DNA"/>
</dbReference>
<dbReference type="AlphaFoldDB" id="A0A9W9NGK4"/>
<proteinExistence type="predicted"/>
<dbReference type="RefSeq" id="XP_058326377.1">
    <property type="nucleotide sequence ID" value="XM_058478047.1"/>
</dbReference>
<accession>A0A9W9NGK4</accession>
<feature type="chain" id="PRO_5040919845" evidence="1">
    <location>
        <begin position="20"/>
        <end position="137"/>
    </location>
</feature>
<keyword evidence="1" id="KW-0732">Signal</keyword>
<keyword evidence="3" id="KW-1185">Reference proteome</keyword>